<dbReference type="HOGENOM" id="CLU_2171774_0_0_1"/>
<keyword evidence="3" id="KW-1185">Reference proteome</keyword>
<feature type="region of interest" description="Disordered" evidence="1">
    <location>
        <begin position="88"/>
        <end position="110"/>
    </location>
</feature>
<dbReference type="AlphaFoldDB" id="S3CYF1"/>
<feature type="compositionally biased region" description="Basic residues" evidence="1">
    <location>
        <begin position="29"/>
        <end position="40"/>
    </location>
</feature>
<evidence type="ECO:0000313" key="3">
    <source>
        <dbReference type="Proteomes" id="UP000016923"/>
    </source>
</evidence>
<sequence length="110" mass="11788">MSNPGNHSVGAPVHAAPRVGAAPSDNRVKHPRTLRANIKRSRRLVSDRKADIFSVENRIKELQAVVGSLAVALQCADSELAYTTECHPEGCRPPEGQSTTSPVGGYFLGR</sequence>
<organism evidence="2 3">
    <name type="scientific">Ophiostoma piceae (strain UAMH 11346)</name>
    <name type="common">Sap stain fungus</name>
    <dbReference type="NCBI Taxonomy" id="1262450"/>
    <lineage>
        <taxon>Eukaryota</taxon>
        <taxon>Fungi</taxon>
        <taxon>Dikarya</taxon>
        <taxon>Ascomycota</taxon>
        <taxon>Pezizomycotina</taxon>
        <taxon>Sordariomycetes</taxon>
        <taxon>Sordariomycetidae</taxon>
        <taxon>Ophiostomatales</taxon>
        <taxon>Ophiostomataceae</taxon>
        <taxon>Ophiostoma</taxon>
    </lineage>
</organism>
<accession>S3CYF1</accession>
<dbReference type="Proteomes" id="UP000016923">
    <property type="component" value="Unassembled WGS sequence"/>
</dbReference>
<reference evidence="2 3" key="1">
    <citation type="journal article" date="2013" name="BMC Genomics">
        <title>The genome and transcriptome of the pine saprophyte Ophiostoma piceae, and a comparison with the bark beetle-associated pine pathogen Grosmannia clavigera.</title>
        <authorList>
            <person name="Haridas S."/>
            <person name="Wang Y."/>
            <person name="Lim L."/>
            <person name="Massoumi Alamouti S."/>
            <person name="Jackman S."/>
            <person name="Docking R."/>
            <person name="Robertson G."/>
            <person name="Birol I."/>
            <person name="Bohlmann J."/>
            <person name="Breuil C."/>
        </authorList>
    </citation>
    <scope>NUCLEOTIDE SEQUENCE [LARGE SCALE GENOMIC DNA]</scope>
    <source>
        <strain evidence="2 3">UAMH 11346</strain>
    </source>
</reference>
<proteinExistence type="predicted"/>
<dbReference type="EMBL" id="KE148154">
    <property type="protein sequence ID" value="EPE05945.1"/>
    <property type="molecule type" value="Genomic_DNA"/>
</dbReference>
<name>S3CYF1_OPHP1</name>
<gene>
    <name evidence="2" type="ORF">F503_02774</name>
</gene>
<evidence type="ECO:0000256" key="1">
    <source>
        <dbReference type="SAM" id="MobiDB-lite"/>
    </source>
</evidence>
<feature type="region of interest" description="Disordered" evidence="1">
    <location>
        <begin position="1"/>
        <end position="40"/>
    </location>
</feature>
<evidence type="ECO:0000313" key="2">
    <source>
        <dbReference type="EMBL" id="EPE05945.1"/>
    </source>
</evidence>
<protein>
    <submittedName>
        <fullName evidence="2">Uncharacterized protein</fullName>
    </submittedName>
</protein>
<dbReference type="VEuPathDB" id="FungiDB:F503_02774"/>